<protein>
    <submittedName>
        <fullName evidence="2">Uncharacterized protein</fullName>
    </submittedName>
</protein>
<keyword evidence="1" id="KW-0812">Transmembrane</keyword>
<dbReference type="AlphaFoldDB" id="A0A836MSP7"/>
<dbReference type="EMBL" id="JFZV01000002">
    <property type="protein sequence ID" value="KDN15407.1"/>
    <property type="molecule type" value="Genomic_DNA"/>
</dbReference>
<organism evidence="2 3">
    <name type="scientific">Snodgrassella communis</name>
    <dbReference type="NCBI Taxonomy" id="2946699"/>
    <lineage>
        <taxon>Bacteria</taxon>
        <taxon>Pseudomonadati</taxon>
        <taxon>Pseudomonadota</taxon>
        <taxon>Betaproteobacteria</taxon>
        <taxon>Neisseriales</taxon>
        <taxon>Neisseriaceae</taxon>
        <taxon>Snodgrassella</taxon>
    </lineage>
</organism>
<keyword evidence="3" id="KW-1185">Reference proteome</keyword>
<keyword evidence="1" id="KW-1133">Transmembrane helix</keyword>
<gene>
    <name evidence="2" type="ORF">SALWKB29_0511</name>
</gene>
<comment type="caution">
    <text evidence="2">The sequence shown here is derived from an EMBL/GenBank/DDBJ whole genome shotgun (WGS) entry which is preliminary data.</text>
</comment>
<feature type="transmembrane region" description="Helical" evidence="1">
    <location>
        <begin position="21"/>
        <end position="38"/>
    </location>
</feature>
<name>A0A836MSP7_9NEIS</name>
<accession>A0A836MSP7</accession>
<evidence type="ECO:0000313" key="2">
    <source>
        <dbReference type="EMBL" id="KDN15407.1"/>
    </source>
</evidence>
<proteinExistence type="predicted"/>
<dbReference type="Proteomes" id="UP000027170">
    <property type="component" value="Unassembled WGS sequence"/>
</dbReference>
<keyword evidence="1" id="KW-0472">Membrane</keyword>
<sequence>MRIMSVCGKKASVSVKWIRWLLFRLKALLFYGICMMWADSMCLLPDFGYTVAPYSCQCIQNAREIQHF</sequence>
<evidence type="ECO:0000256" key="1">
    <source>
        <dbReference type="SAM" id="Phobius"/>
    </source>
</evidence>
<reference evidence="2 3" key="1">
    <citation type="submission" date="2014-03" db="EMBL/GenBank/DDBJ databases">
        <title>The genomes of two eusocial bee gut symbionts.</title>
        <authorList>
            <person name="Kwong W.K."/>
            <person name="Engel P."/>
            <person name="Koch H."/>
            <person name="Moran N.A."/>
        </authorList>
    </citation>
    <scope>NUCLEOTIDE SEQUENCE [LARGE SCALE GENOMIC DNA]</scope>
    <source>
        <strain evidence="3">wkB29</strain>
    </source>
</reference>
<evidence type="ECO:0000313" key="3">
    <source>
        <dbReference type="Proteomes" id="UP000027170"/>
    </source>
</evidence>